<feature type="signal peptide" evidence="1">
    <location>
        <begin position="1"/>
        <end position="20"/>
    </location>
</feature>
<evidence type="ECO:0000313" key="3">
    <source>
        <dbReference type="Proteomes" id="UP000480178"/>
    </source>
</evidence>
<accession>A0A6C0GKQ4</accession>
<dbReference type="Proteomes" id="UP000480178">
    <property type="component" value="Chromosome"/>
</dbReference>
<sequence length="522" mass="57628">MLRYLLLLLLSASYVLSASAQSGCTDPLASNYDPAAKVNNGSCSYPTTNTTLNNPKDLSTTLNESSGLAYTDGKLWSFNDSGNSATLYRISESNGSILQTITVTNATNVDWEDITADANYLYIGDFGNNINGNRTDLKIYRISKAALGNAATTSVMADVINFTYSDQDQTNLPPTGNNNTEFDCEAFFIKDNQFHLFSKDWVGANGYSTKHYTLPAIPGTYIAQKQAEFPVNGAITGADISTTNLNEVVLIGYDINNGSLFMWLLFDYTGNIFFSGNKRQIGLSNVASYGQIEGVTYTGDLTGYISSERFERTVIIFGFPFQIVVPARLYSFSTAGWIPLPVELISFTATHTNSSIQLSWQTASETDNDYFTVERSENGIDFQEIGQQKGEGNSKSIQNYQFTDTEPLYGINYYRLKQTDLDGTYTYSGIRSIEVKSGRSKIDVNPVPVRQGEMITIHLNGASVSSGKLILRSMDGKIHLEQVVSFTKNIPFQLQTGQIKPGMYILQIDNTTQLYTSKVVIY</sequence>
<dbReference type="NCBIfam" id="TIGR04183">
    <property type="entry name" value="Por_Secre_tail"/>
    <property type="match status" value="1"/>
</dbReference>
<reference evidence="2 3" key="1">
    <citation type="submission" date="2020-01" db="EMBL/GenBank/DDBJ databases">
        <authorList>
            <person name="Kim M.K."/>
        </authorList>
    </citation>
    <scope>NUCLEOTIDE SEQUENCE [LARGE SCALE GENOMIC DNA]</scope>
    <source>
        <strain evidence="2 3">172606-1</strain>
    </source>
</reference>
<feature type="chain" id="PRO_5025407024" evidence="1">
    <location>
        <begin position="21"/>
        <end position="522"/>
    </location>
</feature>
<dbReference type="Gene3D" id="2.60.40.10">
    <property type="entry name" value="Immunoglobulins"/>
    <property type="match status" value="1"/>
</dbReference>
<proteinExistence type="predicted"/>
<dbReference type="InterPro" id="IPR013783">
    <property type="entry name" value="Ig-like_fold"/>
</dbReference>
<dbReference type="InterPro" id="IPR026444">
    <property type="entry name" value="Secre_tail"/>
</dbReference>
<dbReference type="InterPro" id="IPR011045">
    <property type="entry name" value="N2O_reductase_N"/>
</dbReference>
<name>A0A6C0GKQ4_9BACT</name>
<gene>
    <name evidence="2" type="ORF">GXP67_19005</name>
</gene>
<dbReference type="EMBL" id="CP048222">
    <property type="protein sequence ID" value="QHT68585.1"/>
    <property type="molecule type" value="Genomic_DNA"/>
</dbReference>
<evidence type="ECO:0000313" key="2">
    <source>
        <dbReference type="EMBL" id="QHT68585.1"/>
    </source>
</evidence>
<dbReference type="RefSeq" id="WP_162444596.1">
    <property type="nucleotide sequence ID" value="NZ_CP048222.1"/>
</dbReference>
<dbReference type="AlphaFoldDB" id="A0A6C0GKQ4"/>
<organism evidence="2 3">
    <name type="scientific">Rhodocytophaga rosea</name>
    <dbReference type="NCBI Taxonomy" id="2704465"/>
    <lineage>
        <taxon>Bacteria</taxon>
        <taxon>Pseudomonadati</taxon>
        <taxon>Bacteroidota</taxon>
        <taxon>Cytophagia</taxon>
        <taxon>Cytophagales</taxon>
        <taxon>Rhodocytophagaceae</taxon>
        <taxon>Rhodocytophaga</taxon>
    </lineage>
</organism>
<dbReference type="KEGG" id="rhoz:GXP67_19005"/>
<keyword evidence="3" id="KW-1185">Reference proteome</keyword>
<dbReference type="SUPFAM" id="SSF50974">
    <property type="entry name" value="Nitrous oxide reductase, N-terminal domain"/>
    <property type="match status" value="1"/>
</dbReference>
<evidence type="ECO:0000256" key="1">
    <source>
        <dbReference type="SAM" id="SignalP"/>
    </source>
</evidence>
<protein>
    <submittedName>
        <fullName evidence="2">T9SS type A sorting domain-containing protein</fullName>
    </submittedName>
</protein>
<keyword evidence="1" id="KW-0732">Signal</keyword>